<feature type="compositionally biased region" description="Basic and acidic residues" evidence="1">
    <location>
        <begin position="93"/>
        <end position="104"/>
    </location>
</feature>
<keyword evidence="2" id="KW-1133">Transmembrane helix</keyword>
<proteinExistence type="predicted"/>
<feature type="region of interest" description="Disordered" evidence="1">
    <location>
        <begin position="93"/>
        <end position="113"/>
    </location>
</feature>
<reference evidence="3 4" key="2">
    <citation type="journal article" date="2019" name="G3 (Bethesda)">
        <title>Hybrid Assembly of the Genome of the Entomopathogenic Nematode Steinernema carpocapsae Identifies the X-Chromosome.</title>
        <authorList>
            <person name="Serra L."/>
            <person name="Macchietto M."/>
            <person name="Macias-Munoz A."/>
            <person name="McGill C.J."/>
            <person name="Rodriguez I.M."/>
            <person name="Rodriguez B."/>
            <person name="Murad R."/>
            <person name="Mortazavi A."/>
        </authorList>
    </citation>
    <scope>NUCLEOTIDE SEQUENCE [LARGE SCALE GENOMIC DNA]</scope>
    <source>
        <strain evidence="3 4">ALL</strain>
    </source>
</reference>
<dbReference type="Proteomes" id="UP000298663">
    <property type="component" value="Unassembled WGS sequence"/>
</dbReference>
<comment type="caution">
    <text evidence="3">The sequence shown here is derived from an EMBL/GenBank/DDBJ whole genome shotgun (WGS) entry which is preliminary data.</text>
</comment>
<protein>
    <submittedName>
        <fullName evidence="3">Uncharacterized protein</fullName>
    </submittedName>
</protein>
<keyword evidence="2" id="KW-0812">Transmembrane</keyword>
<feature type="transmembrane region" description="Helical" evidence="2">
    <location>
        <begin position="45"/>
        <end position="65"/>
    </location>
</feature>
<sequence length="113" mass="12626">MEKQLPITKSFQKLIGIYVAGYGIGAFLIFFAGAVNKTSYTPETIIALVDCLRIMCSASPFFVMYRGSEIYKTELSVYLGYVMPRLLSKETPEEEKLNGGEARARSYSTIEAM</sequence>
<keyword evidence="2" id="KW-0472">Membrane</keyword>
<reference evidence="3 4" key="1">
    <citation type="journal article" date="2015" name="Genome Biol.">
        <title>Comparative genomics of Steinernema reveals deeply conserved gene regulatory networks.</title>
        <authorList>
            <person name="Dillman A.R."/>
            <person name="Macchietto M."/>
            <person name="Porter C.F."/>
            <person name="Rogers A."/>
            <person name="Williams B."/>
            <person name="Antoshechkin I."/>
            <person name="Lee M.M."/>
            <person name="Goodwin Z."/>
            <person name="Lu X."/>
            <person name="Lewis E.E."/>
            <person name="Goodrich-Blair H."/>
            <person name="Stock S.P."/>
            <person name="Adams B.J."/>
            <person name="Sternberg P.W."/>
            <person name="Mortazavi A."/>
        </authorList>
    </citation>
    <scope>NUCLEOTIDE SEQUENCE [LARGE SCALE GENOMIC DNA]</scope>
    <source>
        <strain evidence="3 4">ALL</strain>
    </source>
</reference>
<accession>A0A4U5MVA3</accession>
<feature type="transmembrane region" description="Helical" evidence="2">
    <location>
        <begin position="12"/>
        <end position="33"/>
    </location>
</feature>
<dbReference type="EMBL" id="AZBU02000006">
    <property type="protein sequence ID" value="TKR73759.1"/>
    <property type="molecule type" value="Genomic_DNA"/>
</dbReference>
<evidence type="ECO:0000256" key="1">
    <source>
        <dbReference type="SAM" id="MobiDB-lite"/>
    </source>
</evidence>
<evidence type="ECO:0000256" key="2">
    <source>
        <dbReference type="SAM" id="Phobius"/>
    </source>
</evidence>
<keyword evidence="4" id="KW-1185">Reference proteome</keyword>
<dbReference type="AlphaFoldDB" id="A0A4U5MVA3"/>
<evidence type="ECO:0000313" key="3">
    <source>
        <dbReference type="EMBL" id="TKR73759.1"/>
    </source>
</evidence>
<evidence type="ECO:0000313" key="4">
    <source>
        <dbReference type="Proteomes" id="UP000298663"/>
    </source>
</evidence>
<organism evidence="3 4">
    <name type="scientific">Steinernema carpocapsae</name>
    <name type="common">Entomopathogenic nematode</name>
    <dbReference type="NCBI Taxonomy" id="34508"/>
    <lineage>
        <taxon>Eukaryota</taxon>
        <taxon>Metazoa</taxon>
        <taxon>Ecdysozoa</taxon>
        <taxon>Nematoda</taxon>
        <taxon>Chromadorea</taxon>
        <taxon>Rhabditida</taxon>
        <taxon>Tylenchina</taxon>
        <taxon>Panagrolaimomorpha</taxon>
        <taxon>Strongyloidoidea</taxon>
        <taxon>Steinernematidae</taxon>
        <taxon>Steinernema</taxon>
    </lineage>
</organism>
<gene>
    <name evidence="3" type="ORF">L596_021034</name>
</gene>
<name>A0A4U5MVA3_STECR</name>